<dbReference type="Gene3D" id="3.40.120.10">
    <property type="entry name" value="Alpha-D-Glucose-1,6-Bisphosphate, subunit A, domain 3"/>
    <property type="match status" value="3"/>
</dbReference>
<dbReference type="PRINTS" id="PR00509">
    <property type="entry name" value="PGMPMM"/>
</dbReference>
<dbReference type="PANTHER" id="PTHR42946">
    <property type="entry name" value="PHOSPHOHEXOSE MUTASE"/>
    <property type="match status" value="1"/>
</dbReference>
<evidence type="ECO:0000256" key="7">
    <source>
        <dbReference type="RuleBase" id="RU004326"/>
    </source>
</evidence>
<protein>
    <submittedName>
        <fullName evidence="12">Phosphoglucosamine mutase</fullName>
    </submittedName>
</protein>
<dbReference type="InterPro" id="IPR005844">
    <property type="entry name" value="A-D-PHexomutase_a/b/a-I"/>
</dbReference>
<dbReference type="Pfam" id="PF02880">
    <property type="entry name" value="PGM_PMM_III"/>
    <property type="match status" value="1"/>
</dbReference>
<evidence type="ECO:0000256" key="2">
    <source>
        <dbReference type="ARBA" id="ARBA00010231"/>
    </source>
</evidence>
<name>A0A1F4T7G9_UNCSA</name>
<dbReference type="InterPro" id="IPR016066">
    <property type="entry name" value="A-D-PHexomutase_CS"/>
</dbReference>
<keyword evidence="3" id="KW-0597">Phosphoprotein</keyword>
<dbReference type="GO" id="GO:0008966">
    <property type="term" value="F:phosphoglucosamine mutase activity"/>
    <property type="evidence" value="ECO:0007669"/>
    <property type="project" value="InterPro"/>
</dbReference>
<proteinExistence type="inferred from homology"/>
<dbReference type="Pfam" id="PF02878">
    <property type="entry name" value="PGM_PMM_I"/>
    <property type="match status" value="1"/>
</dbReference>
<dbReference type="InterPro" id="IPR005843">
    <property type="entry name" value="A-D-PHexomutase_C"/>
</dbReference>
<evidence type="ECO:0000313" key="12">
    <source>
        <dbReference type="EMBL" id="OGC28576.1"/>
    </source>
</evidence>
<evidence type="ECO:0000313" key="13">
    <source>
        <dbReference type="Proteomes" id="UP000178602"/>
    </source>
</evidence>
<feature type="domain" description="Alpha-D-phosphohexomutase alpha/beta/alpha" evidence="10">
    <location>
        <begin position="150"/>
        <end position="246"/>
    </location>
</feature>
<dbReference type="GO" id="GO:0004615">
    <property type="term" value="F:phosphomannomutase activity"/>
    <property type="evidence" value="ECO:0007669"/>
    <property type="project" value="TreeGrafter"/>
</dbReference>
<dbReference type="Gene3D" id="3.30.310.50">
    <property type="entry name" value="Alpha-D-phosphohexomutase, C-terminal domain"/>
    <property type="match status" value="1"/>
</dbReference>
<keyword evidence="4 7" id="KW-0479">Metal-binding</keyword>
<dbReference type="Pfam" id="PF00408">
    <property type="entry name" value="PGM_PMM_IV"/>
    <property type="match status" value="1"/>
</dbReference>
<dbReference type="SUPFAM" id="SSF55957">
    <property type="entry name" value="Phosphoglucomutase, C-terminal domain"/>
    <property type="match status" value="1"/>
</dbReference>
<evidence type="ECO:0000259" key="10">
    <source>
        <dbReference type="Pfam" id="PF02879"/>
    </source>
</evidence>
<dbReference type="InterPro" id="IPR005845">
    <property type="entry name" value="A-D-PHexomutase_a/b/a-II"/>
</dbReference>
<evidence type="ECO:0000259" key="8">
    <source>
        <dbReference type="Pfam" id="PF00408"/>
    </source>
</evidence>
<dbReference type="GO" id="GO:0000287">
    <property type="term" value="F:magnesium ion binding"/>
    <property type="evidence" value="ECO:0007669"/>
    <property type="project" value="InterPro"/>
</dbReference>
<dbReference type="InterPro" id="IPR036900">
    <property type="entry name" value="A-D-PHexomutase_C_sf"/>
</dbReference>
<feature type="domain" description="Alpha-D-phosphohexomutase alpha/beta/alpha" evidence="9">
    <location>
        <begin position="8"/>
        <end position="132"/>
    </location>
</feature>
<evidence type="ECO:0000256" key="5">
    <source>
        <dbReference type="ARBA" id="ARBA00022842"/>
    </source>
</evidence>
<feature type="domain" description="Alpha-D-phosphohexomutase C-terminal" evidence="8">
    <location>
        <begin position="390"/>
        <end position="443"/>
    </location>
</feature>
<evidence type="ECO:0000259" key="9">
    <source>
        <dbReference type="Pfam" id="PF02878"/>
    </source>
</evidence>
<organism evidence="12 13">
    <name type="scientific">candidate division WOR-1 bacterium RIFOXYC12_FULL_54_18</name>
    <dbReference type="NCBI Taxonomy" id="1802584"/>
    <lineage>
        <taxon>Bacteria</taxon>
        <taxon>Bacillati</taxon>
        <taxon>Saganbacteria</taxon>
    </lineage>
</organism>
<dbReference type="Pfam" id="PF02879">
    <property type="entry name" value="PGM_PMM_II"/>
    <property type="match status" value="1"/>
</dbReference>
<dbReference type="PROSITE" id="PS00710">
    <property type="entry name" value="PGM_PMM"/>
    <property type="match status" value="1"/>
</dbReference>
<comment type="similarity">
    <text evidence="2 7">Belongs to the phosphohexose mutase family.</text>
</comment>
<feature type="domain" description="Alpha-D-phosphohexomutase alpha/beta/alpha" evidence="11">
    <location>
        <begin position="256"/>
        <end position="366"/>
    </location>
</feature>
<dbReference type="GO" id="GO:0005829">
    <property type="term" value="C:cytosol"/>
    <property type="evidence" value="ECO:0007669"/>
    <property type="project" value="TreeGrafter"/>
</dbReference>
<dbReference type="Proteomes" id="UP000178602">
    <property type="component" value="Unassembled WGS sequence"/>
</dbReference>
<dbReference type="InterPro" id="IPR024086">
    <property type="entry name" value="GlmM_arc-type"/>
</dbReference>
<dbReference type="InterPro" id="IPR050060">
    <property type="entry name" value="Phosphoglucosamine_mutase"/>
</dbReference>
<dbReference type="GO" id="GO:0009252">
    <property type="term" value="P:peptidoglycan biosynthetic process"/>
    <property type="evidence" value="ECO:0007669"/>
    <property type="project" value="TreeGrafter"/>
</dbReference>
<dbReference type="InterPro" id="IPR016055">
    <property type="entry name" value="A-D-PHexomutase_a/b/a-I/II/III"/>
</dbReference>
<keyword evidence="5 7" id="KW-0460">Magnesium</keyword>
<evidence type="ECO:0000256" key="4">
    <source>
        <dbReference type="ARBA" id="ARBA00022723"/>
    </source>
</evidence>
<evidence type="ECO:0000256" key="6">
    <source>
        <dbReference type="ARBA" id="ARBA00023235"/>
    </source>
</evidence>
<reference evidence="12 13" key="1">
    <citation type="journal article" date="2016" name="Nat. Commun.">
        <title>Thousands of microbial genomes shed light on interconnected biogeochemical processes in an aquifer system.</title>
        <authorList>
            <person name="Anantharaman K."/>
            <person name="Brown C.T."/>
            <person name="Hug L.A."/>
            <person name="Sharon I."/>
            <person name="Castelle C.J."/>
            <person name="Probst A.J."/>
            <person name="Thomas B.C."/>
            <person name="Singh A."/>
            <person name="Wilkins M.J."/>
            <person name="Karaoz U."/>
            <person name="Brodie E.L."/>
            <person name="Williams K.H."/>
            <person name="Hubbard S.S."/>
            <person name="Banfield J.F."/>
        </authorList>
    </citation>
    <scope>NUCLEOTIDE SEQUENCE [LARGE SCALE GENOMIC DNA]</scope>
</reference>
<comment type="caution">
    <text evidence="12">The sequence shown here is derived from an EMBL/GenBank/DDBJ whole genome shotgun (WGS) entry which is preliminary data.</text>
</comment>
<evidence type="ECO:0000259" key="11">
    <source>
        <dbReference type="Pfam" id="PF02880"/>
    </source>
</evidence>
<accession>A0A1F4T7G9</accession>
<dbReference type="NCBIfam" id="TIGR03990">
    <property type="entry name" value="Arch_GlmM"/>
    <property type="match status" value="1"/>
</dbReference>
<dbReference type="PANTHER" id="PTHR42946:SF1">
    <property type="entry name" value="PHOSPHOGLUCOMUTASE (ALPHA-D-GLUCOSE-1,6-BISPHOSPHATE-DEPENDENT)"/>
    <property type="match status" value="1"/>
</dbReference>
<keyword evidence="6" id="KW-0413">Isomerase</keyword>
<dbReference type="GO" id="GO:0006048">
    <property type="term" value="P:UDP-N-acetylglucosamine biosynthetic process"/>
    <property type="evidence" value="ECO:0007669"/>
    <property type="project" value="TreeGrafter"/>
</dbReference>
<evidence type="ECO:0000256" key="1">
    <source>
        <dbReference type="ARBA" id="ARBA00001946"/>
    </source>
</evidence>
<dbReference type="AlphaFoldDB" id="A0A1F4T7G9"/>
<dbReference type="SUPFAM" id="SSF53738">
    <property type="entry name" value="Phosphoglucomutase, first 3 domains"/>
    <property type="match status" value="3"/>
</dbReference>
<dbReference type="EMBL" id="MEUG01000001">
    <property type="protein sequence ID" value="OGC28576.1"/>
    <property type="molecule type" value="Genomic_DNA"/>
</dbReference>
<comment type="cofactor">
    <cofactor evidence="1">
        <name>Mg(2+)</name>
        <dbReference type="ChEBI" id="CHEBI:18420"/>
    </cofactor>
</comment>
<gene>
    <name evidence="12" type="ORF">A3K49_06415</name>
</gene>
<sequence length="445" mass="48099">MALKISISGVRGTIPDSLTPELCLDFAKAFGTYTNGGMIIIGIDPRPSSEYIKGIIYAGLLSAGCKVIDIGIAPTPTVGIMTKLLRADGGIVVTASHNPLPWNGIKFMTPEGLFLNEKKAAKLIDLYEKKKFRVATPQTVESNDQAIALHIKKVLKVVDINLIRKKKFRVALDGCNGAGSVALVELLKKLGCIVLPINCDVHLPFPHNPEPIPENITELTSYVQAKKTDVGFVVDADADRLAIVADGGFAIGEELTLALAAASILEAAPNAKARKHTIVTNLSTSRVVDDVAKRYGAKVVRTKIGEIHVVEEIIRQEAIIGGEGNGGVIFPQVGYNRDSLAGIALILHYMAKSGQPLSKLARSLPQYVMIKSKVDCAGQFEVNEWLEKVKKSFAGEEMVTKDGIKVVFHDSWVHVRASNTEPIIRIMAEAPTKEKAENLIKRITG</sequence>
<evidence type="ECO:0000256" key="3">
    <source>
        <dbReference type="ARBA" id="ARBA00022553"/>
    </source>
</evidence>
<dbReference type="InterPro" id="IPR005846">
    <property type="entry name" value="A-D-PHexomutase_a/b/a-III"/>
</dbReference>
<dbReference type="InterPro" id="IPR005841">
    <property type="entry name" value="Alpha-D-phosphohexomutase_SF"/>
</dbReference>
<dbReference type="GO" id="GO:0005975">
    <property type="term" value="P:carbohydrate metabolic process"/>
    <property type="evidence" value="ECO:0007669"/>
    <property type="project" value="InterPro"/>
</dbReference>